<dbReference type="RefSeq" id="WP_012831352.1">
    <property type="nucleotide sequence ID" value="NC_013440.1"/>
</dbReference>
<organism evidence="1 2">
    <name type="scientific">Haliangium ochraceum (strain DSM 14365 / JCM 11303 / SMP-2)</name>
    <dbReference type="NCBI Taxonomy" id="502025"/>
    <lineage>
        <taxon>Bacteria</taxon>
        <taxon>Pseudomonadati</taxon>
        <taxon>Myxococcota</taxon>
        <taxon>Polyangia</taxon>
        <taxon>Haliangiales</taxon>
        <taxon>Kofleriaceae</taxon>
        <taxon>Haliangium</taxon>
    </lineage>
</organism>
<dbReference type="SUPFAM" id="SSF55729">
    <property type="entry name" value="Acyl-CoA N-acyltransferases (Nat)"/>
    <property type="match status" value="1"/>
</dbReference>
<sequence>MKYLLSSGDSSGLDAYDEHGFVYVARRDGALIGSVRAVPYPFECMQYLEPGALVSYLGGEQKMRQHVEVTRLVVKGDLGIRGLSKALVTYAGIHMFLTRRYRMYFGYVRNELSESTDRFKSLSAHRATLDVAIPGRDDNRYTLFSGDIVLDIARMIAAPLRFGSTRSRGNASTQLA</sequence>
<accession>D0LMS3</accession>
<dbReference type="Proteomes" id="UP000001880">
    <property type="component" value="Chromosome"/>
</dbReference>
<reference evidence="1 2" key="1">
    <citation type="journal article" date="2010" name="Stand. Genomic Sci.">
        <title>Complete genome sequence of Haliangium ochraceum type strain (SMP-2).</title>
        <authorList>
            <consortium name="US DOE Joint Genome Institute (JGI-PGF)"/>
            <person name="Ivanova N."/>
            <person name="Daum C."/>
            <person name="Lang E."/>
            <person name="Abt B."/>
            <person name="Kopitz M."/>
            <person name="Saunders E."/>
            <person name="Lapidus A."/>
            <person name="Lucas S."/>
            <person name="Glavina Del Rio T."/>
            <person name="Nolan M."/>
            <person name="Tice H."/>
            <person name="Copeland A."/>
            <person name="Cheng J.F."/>
            <person name="Chen F."/>
            <person name="Bruce D."/>
            <person name="Goodwin L."/>
            <person name="Pitluck S."/>
            <person name="Mavromatis K."/>
            <person name="Pati A."/>
            <person name="Mikhailova N."/>
            <person name="Chen A."/>
            <person name="Palaniappan K."/>
            <person name="Land M."/>
            <person name="Hauser L."/>
            <person name="Chang Y.J."/>
            <person name="Jeffries C.D."/>
            <person name="Detter J.C."/>
            <person name="Brettin T."/>
            <person name="Rohde M."/>
            <person name="Goker M."/>
            <person name="Bristow J."/>
            <person name="Markowitz V."/>
            <person name="Eisen J.A."/>
            <person name="Hugenholtz P."/>
            <person name="Kyrpides N.C."/>
            <person name="Klenk H.P."/>
        </authorList>
    </citation>
    <scope>NUCLEOTIDE SEQUENCE [LARGE SCALE GENOMIC DNA]</scope>
    <source>
        <strain evidence="2">DSM 14365 / CIP 107738 / JCM 11303 / AJ 13395 / SMP-2</strain>
    </source>
</reference>
<keyword evidence="2" id="KW-1185">Reference proteome</keyword>
<evidence type="ECO:0000313" key="1">
    <source>
        <dbReference type="EMBL" id="ACY18760.1"/>
    </source>
</evidence>
<proteinExistence type="predicted"/>
<dbReference type="KEGG" id="hoh:Hoch_6289"/>
<evidence type="ECO:0000313" key="2">
    <source>
        <dbReference type="Proteomes" id="UP000001880"/>
    </source>
</evidence>
<dbReference type="HOGENOM" id="CLU_1523106_0_0_7"/>
<dbReference type="EMBL" id="CP001804">
    <property type="protein sequence ID" value="ACY18760.1"/>
    <property type="molecule type" value="Genomic_DNA"/>
</dbReference>
<gene>
    <name evidence="1" type="ordered locus">Hoch_6289</name>
</gene>
<dbReference type="STRING" id="502025.Hoch_6289"/>
<dbReference type="OrthoDB" id="5495961at2"/>
<name>D0LMS3_HALO1</name>
<dbReference type="InterPro" id="IPR016181">
    <property type="entry name" value="Acyl_CoA_acyltransferase"/>
</dbReference>
<dbReference type="eggNOG" id="ENOG502ZI72">
    <property type="taxonomic scope" value="Bacteria"/>
</dbReference>
<dbReference type="AlphaFoldDB" id="D0LMS3"/>
<dbReference type="Gene3D" id="3.40.630.30">
    <property type="match status" value="1"/>
</dbReference>
<protein>
    <submittedName>
        <fullName evidence="1">Uncharacterized protein</fullName>
    </submittedName>
</protein>